<evidence type="ECO:0000313" key="1">
    <source>
        <dbReference type="EMBL" id="CAI6336147.1"/>
    </source>
</evidence>
<evidence type="ECO:0000313" key="2">
    <source>
        <dbReference type="Proteomes" id="UP001152607"/>
    </source>
</evidence>
<name>A0A9W4UJH0_9PLEO</name>
<accession>A0A9W4UJH0</accession>
<dbReference type="EMBL" id="CAOQHR010000006">
    <property type="protein sequence ID" value="CAI6336147.1"/>
    <property type="molecule type" value="Genomic_DNA"/>
</dbReference>
<keyword evidence="2" id="KW-1185">Reference proteome</keyword>
<dbReference type="AlphaFoldDB" id="A0A9W4UJH0"/>
<organism evidence="1 2">
    <name type="scientific">Periconia digitata</name>
    <dbReference type="NCBI Taxonomy" id="1303443"/>
    <lineage>
        <taxon>Eukaryota</taxon>
        <taxon>Fungi</taxon>
        <taxon>Dikarya</taxon>
        <taxon>Ascomycota</taxon>
        <taxon>Pezizomycotina</taxon>
        <taxon>Dothideomycetes</taxon>
        <taxon>Pleosporomycetidae</taxon>
        <taxon>Pleosporales</taxon>
        <taxon>Massarineae</taxon>
        <taxon>Periconiaceae</taxon>
        <taxon>Periconia</taxon>
    </lineage>
</organism>
<dbReference type="Proteomes" id="UP001152607">
    <property type="component" value="Unassembled WGS sequence"/>
</dbReference>
<protein>
    <submittedName>
        <fullName evidence="1">Uncharacterized protein</fullName>
    </submittedName>
</protein>
<comment type="caution">
    <text evidence="1">The sequence shown here is derived from an EMBL/GenBank/DDBJ whole genome shotgun (WGS) entry which is preliminary data.</text>
</comment>
<gene>
    <name evidence="1" type="ORF">PDIGIT_LOCUS9239</name>
</gene>
<sequence length="132" mass="14716">MRVHRSCPTDKIRPSMTTHYLCKKTNRQTPRCLLVTMSLRKMVGDAGARTISTNAVFIPFLGCYAEIVTNTNVMSRQEGEKNVAFFLISQQTASQLHLFVHPRFLDTHSTRCVSGSAGIGRARSISSGQRPM</sequence>
<proteinExistence type="predicted"/>
<reference evidence="1" key="1">
    <citation type="submission" date="2023-01" db="EMBL/GenBank/DDBJ databases">
        <authorList>
            <person name="Van Ghelder C."/>
            <person name="Rancurel C."/>
        </authorList>
    </citation>
    <scope>NUCLEOTIDE SEQUENCE</scope>
    <source>
        <strain evidence="1">CNCM I-4278</strain>
    </source>
</reference>